<keyword evidence="1" id="KW-0472">Membrane</keyword>
<accession>R4PLE6</accession>
<dbReference type="HOGENOM" id="CLU_114557_0_0_0"/>
<gene>
    <name evidence="2" type="ORF">L336_0726</name>
</gene>
<feature type="transmembrane region" description="Helical" evidence="1">
    <location>
        <begin position="85"/>
        <end position="108"/>
    </location>
</feature>
<dbReference type="EMBL" id="CP005957">
    <property type="protein sequence ID" value="AGL62428.1"/>
    <property type="molecule type" value="Genomic_DNA"/>
</dbReference>
<keyword evidence="1" id="KW-0812">Transmembrane</keyword>
<name>R4PLE6_9BACT</name>
<dbReference type="PATRIC" id="fig|1332188.3.peg.714"/>
<dbReference type="OrthoDB" id="3253635at2"/>
<dbReference type="STRING" id="1332188.L336_0726"/>
<evidence type="ECO:0000256" key="1">
    <source>
        <dbReference type="SAM" id="Phobius"/>
    </source>
</evidence>
<dbReference type="AlphaFoldDB" id="R4PLE6"/>
<feature type="transmembrane region" description="Helical" evidence="1">
    <location>
        <begin position="12"/>
        <end position="33"/>
    </location>
</feature>
<organism evidence="2 3">
    <name type="scientific">Candidatus Saccharimonas aalborgensis</name>
    <dbReference type="NCBI Taxonomy" id="1332188"/>
    <lineage>
        <taxon>Bacteria</taxon>
        <taxon>Candidatus Saccharimonadota</taxon>
        <taxon>Candidatus Saccharimonadia</taxon>
        <taxon>Candidatus Saccharimonadales</taxon>
        <taxon>Candidatus Saccharimonadaceae</taxon>
        <taxon>Candidatus Saccharimonas</taxon>
    </lineage>
</organism>
<proteinExistence type="predicted"/>
<dbReference type="RefSeq" id="WP_015641878.1">
    <property type="nucleotide sequence ID" value="NC_021219.1"/>
</dbReference>
<evidence type="ECO:0000313" key="2">
    <source>
        <dbReference type="EMBL" id="AGL62428.1"/>
    </source>
</evidence>
<protein>
    <submittedName>
        <fullName evidence="2">DoxX family protein</fullName>
    </submittedName>
</protein>
<evidence type="ECO:0000313" key="3">
    <source>
        <dbReference type="Proteomes" id="UP000013893"/>
    </source>
</evidence>
<sequence>MAKAKKTVNYEKAWYALAAARVMVGFVFLWAFLDKTMGLGFATKHGQAWLDGVSPTMGFLKFGVNAKGPFVDFFHSLAGNVFVDWLFMLGLLGIGMALILGIGLRVAAVAGTTLLVMMWAAELPLANNPVVDEHLVYATMLWVFAFGPRKWSLIDTWLQTPAAKNNPWLW</sequence>
<keyword evidence="1" id="KW-1133">Transmembrane helix</keyword>
<dbReference type="KEGG" id="saal:L336_0726"/>
<reference evidence="2 3" key="1">
    <citation type="journal article" date="2013" name="Nat. Biotechnol.">
        <title>Genome sequences of rare, uncultured bacteria obtained by differential coverage binning of multiple metagenomes.</title>
        <authorList>
            <person name="Albertsen M."/>
            <person name="Hugenholtz P."/>
            <person name="Skarshewski A."/>
            <person name="Nielsen K.L."/>
            <person name="Tyson G.W."/>
            <person name="Nielsen P.H."/>
        </authorList>
    </citation>
    <scope>NUCLEOTIDE SEQUENCE [LARGE SCALE GENOMIC DNA]</scope>
    <source>
        <strain evidence="2">TM71</strain>
    </source>
</reference>
<dbReference type="Proteomes" id="UP000013893">
    <property type="component" value="Chromosome"/>
</dbReference>
<keyword evidence="3" id="KW-1185">Reference proteome</keyword>